<accession>A0ACB8YN48</accession>
<reference evidence="2" key="1">
    <citation type="journal article" date="2022" name="Mol. Ecol. Resour.">
        <title>The genomes of chicory, endive, great burdock and yacon provide insights into Asteraceae palaeo-polyploidization history and plant inulin production.</title>
        <authorList>
            <person name="Fan W."/>
            <person name="Wang S."/>
            <person name="Wang H."/>
            <person name="Wang A."/>
            <person name="Jiang F."/>
            <person name="Liu H."/>
            <person name="Zhao H."/>
            <person name="Xu D."/>
            <person name="Zhang Y."/>
        </authorList>
    </citation>
    <scope>NUCLEOTIDE SEQUENCE [LARGE SCALE GENOMIC DNA]</scope>
    <source>
        <strain evidence="2">cv. Yunnan</strain>
    </source>
</reference>
<name>A0ACB8YN48_9ASTR</name>
<comment type="caution">
    <text evidence="1">The sequence shown here is derived from an EMBL/GenBank/DDBJ whole genome shotgun (WGS) entry which is preliminary data.</text>
</comment>
<keyword evidence="2" id="KW-1185">Reference proteome</keyword>
<evidence type="ECO:0000313" key="2">
    <source>
        <dbReference type="Proteomes" id="UP001056120"/>
    </source>
</evidence>
<sequence>MRHTKPTKWSSCTLMSELLKLKQNLRTHAGVLNLAQSVINILYHYFPHSSNVFDPDTSVVFEEASALLEAGNDAKNVIINIFGDSRQTVGFGVVQLIFVRDETVKAEVYNKIDNKTLVLTTIEYKSFEFNDVLLYQFFGTSSLKDKWRVIYNFMRENKLADEEAAGSSFLRFTMGANTILC</sequence>
<dbReference type="Proteomes" id="UP001056120">
    <property type="component" value="Linkage Group LG27"/>
</dbReference>
<reference evidence="1 2" key="2">
    <citation type="journal article" date="2022" name="Mol. Ecol. Resour.">
        <title>The genomes of chicory, endive, great burdock and yacon provide insights into Asteraceae paleo-polyploidization history and plant inulin production.</title>
        <authorList>
            <person name="Fan W."/>
            <person name="Wang S."/>
            <person name="Wang H."/>
            <person name="Wang A."/>
            <person name="Jiang F."/>
            <person name="Liu H."/>
            <person name="Zhao H."/>
            <person name="Xu D."/>
            <person name="Zhang Y."/>
        </authorList>
    </citation>
    <scope>NUCLEOTIDE SEQUENCE [LARGE SCALE GENOMIC DNA]</scope>
    <source>
        <strain evidence="2">cv. Yunnan</strain>
        <tissue evidence="1">Leaves</tissue>
    </source>
</reference>
<evidence type="ECO:0000313" key="1">
    <source>
        <dbReference type="EMBL" id="KAI3686693.1"/>
    </source>
</evidence>
<proteinExistence type="predicted"/>
<protein>
    <submittedName>
        <fullName evidence="1">Uncharacterized protein</fullName>
    </submittedName>
</protein>
<organism evidence="1 2">
    <name type="scientific">Smallanthus sonchifolius</name>
    <dbReference type="NCBI Taxonomy" id="185202"/>
    <lineage>
        <taxon>Eukaryota</taxon>
        <taxon>Viridiplantae</taxon>
        <taxon>Streptophyta</taxon>
        <taxon>Embryophyta</taxon>
        <taxon>Tracheophyta</taxon>
        <taxon>Spermatophyta</taxon>
        <taxon>Magnoliopsida</taxon>
        <taxon>eudicotyledons</taxon>
        <taxon>Gunneridae</taxon>
        <taxon>Pentapetalae</taxon>
        <taxon>asterids</taxon>
        <taxon>campanulids</taxon>
        <taxon>Asterales</taxon>
        <taxon>Asteraceae</taxon>
        <taxon>Asteroideae</taxon>
        <taxon>Heliantheae alliance</taxon>
        <taxon>Millerieae</taxon>
        <taxon>Smallanthus</taxon>
    </lineage>
</organism>
<gene>
    <name evidence="1" type="ORF">L1987_80376</name>
</gene>
<dbReference type="EMBL" id="CM042044">
    <property type="protein sequence ID" value="KAI3686693.1"/>
    <property type="molecule type" value="Genomic_DNA"/>
</dbReference>